<evidence type="ECO:0000313" key="3">
    <source>
        <dbReference type="EMBL" id="SCD19043.1"/>
    </source>
</evidence>
<feature type="chain" id="PRO_5010254520" evidence="1">
    <location>
        <begin position="25"/>
        <end position="927"/>
    </location>
</feature>
<dbReference type="PANTHER" id="PTHR11731:SF193">
    <property type="entry name" value="DIPEPTIDYL PEPTIDASE 9"/>
    <property type="match status" value="1"/>
</dbReference>
<dbReference type="InterPro" id="IPR001375">
    <property type="entry name" value="Peptidase_S9_cat"/>
</dbReference>
<dbReference type="AlphaFoldDB" id="A0A1R3SRN5"/>
<dbReference type="Gene3D" id="3.40.50.1820">
    <property type="entry name" value="alpha/beta hydrolase"/>
    <property type="match status" value="1"/>
</dbReference>
<dbReference type="SUPFAM" id="SSF82171">
    <property type="entry name" value="DPP6 N-terminal domain-like"/>
    <property type="match status" value="1"/>
</dbReference>
<sequence length="927" mass="106266">MHFTSFRKPCYLLFFIFISTVVFAQKKPLDHSVYDDWKSLQNISLSDDGRFAATIISPQEGDSVLFLHDLNSSRSLTVKGVNRFTLSPDGRYTVGLIKAPFAERRDARIKKKKADEMPEDSLVIIRNNSFDIEKITGVKSFKTSEKEISHIAYIITQKADTTVKKNKSDKPKELLVVRNIATQQEDTVPNAKEYLFSKFGNSLAAIIEPDKKDSTDTPGVFFYDLKKNISTRISNENAEYKSLSFDENGEQLLYLATRDTSKTEQKVFDVRYFRNGNDSAVILADKNASGLPGKWIFNEFSAPKFSKNGERIILGAALQQVPKDTTIVDFEMATLDIWHWREPLIQPQQLAELKNRQRRTYTGIILPGQPNHFTPIANEEMPFCNISDEGNGRFALLWSNEPYQLETQWDISSKNDTWVWNFQTGQRKIVATPLSGRPMISPQGNFIYWWDAAEQQWFVHDNHDGAIRNITGNIPVNFWDEKNDIPFTPGSYGIAAWGENDGYIFVNDAFDIWKIDPKGKKKPENITRHAGRNDSITFRYINTDPEKRFIEPGDLLLLSAFDRVTKQSGYYTLAQKGSNPLKKRVMDRFTFSSVTKAKDKDVYAFQKSNFHTSPDLHVTENLWQSTGKLTDINPQMRDYNWGTAELFSWTSFTGVPHQGILYKPENFDPTKQYPVMIYFYEQHSDNLYNYFTPAPSRSTINIPFFVSRGYIVFTPDIHYTTGQPGMDAYNSVVAGAEALAENNWVDRENMAIQGQSWGGYQVAYLVTRTDMFKAAGAGAPVANMTSAYGGIRWESGRSRQFQYEQTQSRIGVPMIDSLHLYIENSPVFYADKVNTPLLIMHNDKDGAVPWYQGIEYFMALRRLGKPVWMLQYNNEAHNLRERRNAKDLSIRLQQFFDHYLKGEPVPVWMTKGVPATEKGKTWGYEVD</sequence>
<dbReference type="Proteomes" id="UP000187464">
    <property type="component" value="Chromosome I"/>
</dbReference>
<reference evidence="3 4" key="1">
    <citation type="submission" date="2016-08" db="EMBL/GenBank/DDBJ databases">
        <authorList>
            <person name="Seilhamer J.J."/>
        </authorList>
    </citation>
    <scope>NUCLEOTIDE SEQUENCE [LARGE SCALE GENOMIC DNA]</scope>
    <source>
        <strain evidence="3">M3/6</strain>
    </source>
</reference>
<gene>
    <name evidence="3" type="ORF">PSM36_0207</name>
</gene>
<dbReference type="RefSeq" id="WP_076928409.1">
    <property type="nucleotide sequence ID" value="NZ_LT605205.1"/>
</dbReference>
<evidence type="ECO:0000256" key="1">
    <source>
        <dbReference type="SAM" id="SignalP"/>
    </source>
</evidence>
<evidence type="ECO:0000259" key="2">
    <source>
        <dbReference type="Pfam" id="PF00326"/>
    </source>
</evidence>
<protein>
    <submittedName>
        <fullName evidence="3">Peptidase, S9A/B/C family, catalytic domain-containing protein</fullName>
    </submittedName>
</protein>
<organism evidence="3 4">
    <name type="scientific">Proteiniphilum saccharofermentans</name>
    <dbReference type="NCBI Taxonomy" id="1642647"/>
    <lineage>
        <taxon>Bacteria</taxon>
        <taxon>Pseudomonadati</taxon>
        <taxon>Bacteroidota</taxon>
        <taxon>Bacteroidia</taxon>
        <taxon>Bacteroidales</taxon>
        <taxon>Dysgonomonadaceae</taxon>
        <taxon>Proteiniphilum</taxon>
    </lineage>
</organism>
<dbReference type="PANTHER" id="PTHR11731">
    <property type="entry name" value="PROTEASE FAMILY S9B,C DIPEPTIDYL-PEPTIDASE IV-RELATED"/>
    <property type="match status" value="1"/>
</dbReference>
<dbReference type="SUPFAM" id="SSF53474">
    <property type="entry name" value="alpha/beta-Hydrolases"/>
    <property type="match status" value="1"/>
</dbReference>
<keyword evidence="4" id="KW-1185">Reference proteome</keyword>
<dbReference type="GO" id="GO:0008239">
    <property type="term" value="F:dipeptidyl-peptidase activity"/>
    <property type="evidence" value="ECO:0007669"/>
    <property type="project" value="TreeGrafter"/>
</dbReference>
<dbReference type="InterPro" id="IPR050278">
    <property type="entry name" value="Serine_Prot_S9B/DPPIV"/>
</dbReference>
<dbReference type="Pfam" id="PF00326">
    <property type="entry name" value="Peptidase_S9"/>
    <property type="match status" value="1"/>
</dbReference>
<dbReference type="EMBL" id="LT605205">
    <property type="protein sequence ID" value="SCD19043.1"/>
    <property type="molecule type" value="Genomic_DNA"/>
</dbReference>
<feature type="signal peptide" evidence="1">
    <location>
        <begin position="1"/>
        <end position="24"/>
    </location>
</feature>
<feature type="domain" description="Peptidase S9 prolyl oligopeptidase catalytic" evidence="2">
    <location>
        <begin position="701"/>
        <end position="902"/>
    </location>
</feature>
<dbReference type="GO" id="GO:0008236">
    <property type="term" value="F:serine-type peptidase activity"/>
    <property type="evidence" value="ECO:0007669"/>
    <property type="project" value="InterPro"/>
</dbReference>
<accession>A0A1R3SRN5</accession>
<dbReference type="InterPro" id="IPR029058">
    <property type="entry name" value="AB_hydrolase_fold"/>
</dbReference>
<evidence type="ECO:0000313" key="4">
    <source>
        <dbReference type="Proteomes" id="UP000187464"/>
    </source>
</evidence>
<proteinExistence type="predicted"/>
<name>A0A1R3SRN5_9BACT</name>
<dbReference type="STRING" id="1642647.PSM36_0207"/>
<dbReference type="GO" id="GO:0006508">
    <property type="term" value="P:proteolysis"/>
    <property type="evidence" value="ECO:0007669"/>
    <property type="project" value="InterPro"/>
</dbReference>
<dbReference type="KEGG" id="psac:PSM36_0207"/>
<keyword evidence="1" id="KW-0732">Signal</keyword>